<dbReference type="RefSeq" id="WP_219867230.1">
    <property type="nucleotide sequence ID" value="NZ_JASSQD010000001.1"/>
</dbReference>
<dbReference type="InterPro" id="IPR029058">
    <property type="entry name" value="AB_hydrolase_fold"/>
</dbReference>
<dbReference type="Gene3D" id="3.40.50.1820">
    <property type="entry name" value="alpha/beta hydrolase"/>
    <property type="match status" value="1"/>
</dbReference>
<evidence type="ECO:0000313" key="2">
    <source>
        <dbReference type="Proteomes" id="UP001223547"/>
    </source>
</evidence>
<evidence type="ECO:0000313" key="1">
    <source>
        <dbReference type="EMBL" id="MDK9556233.1"/>
    </source>
</evidence>
<sequence>MPSAPMPRWQRQTSAIASGFLGDWLESRRNPLAVSLALLHQNSELDPAYPCIDEPSGTLCLSIHGLMELETVWRMPGASGDSYGASLSSAIRGGVTDLVLRYNTGRPIYRNGRDLAQLLEQVVTSWPVPVTRLILLGHSMGGLVIRSACQSGQAAGHRWLKALSDCVYIGSPHDGSWLARGARSVAGMLNDMPRDYLKVIGEVIDLRSSGIRNLSRGDILEQGAGEAPLLPGARHYVVCGLLSRSRTHPVNALFGDALVHEASAQGLEQPGWQLAGMATFPGIDHIGLAHHPDVATQLQEWLV</sequence>
<name>A0ABT7H796_9GAMM</name>
<dbReference type="EMBL" id="JASSQD010000001">
    <property type="protein sequence ID" value="MDK9556233.1"/>
    <property type="molecule type" value="Genomic_DNA"/>
</dbReference>
<proteinExistence type="predicted"/>
<keyword evidence="2" id="KW-1185">Reference proteome</keyword>
<reference evidence="1 2" key="1">
    <citation type="submission" date="2023-05" db="EMBL/GenBank/DDBJ databases">
        <title>Marinobacter albus sp. nov., a marine bacterium isolated from sand in a coastal intertidal zone of huludao.</title>
        <authorList>
            <person name="Deng T."/>
        </authorList>
    </citation>
    <scope>NUCLEOTIDE SEQUENCE [LARGE SCALE GENOMIC DNA]</scope>
    <source>
        <strain evidence="1 2">M216</strain>
    </source>
</reference>
<evidence type="ECO:0008006" key="3">
    <source>
        <dbReference type="Google" id="ProtNLM"/>
    </source>
</evidence>
<comment type="caution">
    <text evidence="1">The sequence shown here is derived from an EMBL/GenBank/DDBJ whole genome shotgun (WGS) entry which is preliminary data.</text>
</comment>
<dbReference type="SUPFAM" id="SSF53474">
    <property type="entry name" value="alpha/beta-Hydrolases"/>
    <property type="match status" value="1"/>
</dbReference>
<gene>
    <name evidence="1" type="ORF">QQF73_01250</name>
</gene>
<accession>A0ABT7H796</accession>
<organism evidence="1 2">
    <name type="scientific">Marinobacter albus</name>
    <dbReference type="NCBI Taxonomy" id="3030833"/>
    <lineage>
        <taxon>Bacteria</taxon>
        <taxon>Pseudomonadati</taxon>
        <taxon>Pseudomonadota</taxon>
        <taxon>Gammaproteobacteria</taxon>
        <taxon>Pseudomonadales</taxon>
        <taxon>Marinobacteraceae</taxon>
        <taxon>Marinobacter</taxon>
    </lineage>
</organism>
<protein>
    <recommendedName>
        <fullName evidence="3">Alpha/beta hydrolase</fullName>
    </recommendedName>
</protein>
<dbReference type="Proteomes" id="UP001223547">
    <property type="component" value="Unassembled WGS sequence"/>
</dbReference>